<reference evidence="2" key="1">
    <citation type="submission" date="2016-10" db="EMBL/GenBank/DDBJ databases">
        <authorList>
            <person name="Jeantristanb JTB J.-T."/>
            <person name="Ricardo R."/>
        </authorList>
    </citation>
    <scope>NUCLEOTIDE SEQUENCE [LARGE SCALE GENOMIC DNA]</scope>
</reference>
<evidence type="ECO:0000313" key="1">
    <source>
        <dbReference type="EMBL" id="SCZ99038.1"/>
    </source>
</evidence>
<sequence length="158" mass="16325">MKPTVVDEALVVLLECLGRIGGFPEVDRRSALAPSLGIVCHRCRDDRTDGRSKEFSNLLLVDVGRQVADHDLIPNALDPCGGRSAGVVVGGGGGGGGGGVLLRSRAPRACGLLLCRGGVGSSGRASRLARPALLLGRDDLVEGLVQVLYGCRQVGSDR</sequence>
<accession>A0A2X0L2H6</accession>
<proteinExistence type="predicted"/>
<protein>
    <submittedName>
        <fullName evidence="1">BZ3500_MvSof-1268-A1-R1_Chr3-1g05777 protein</fullName>
    </submittedName>
</protein>
<keyword evidence="2" id="KW-1185">Reference proteome</keyword>
<gene>
    <name evidence="1" type="ORF">BZ3500_MVSOF-1268-A1-R1_CHR3-1G05777</name>
</gene>
<dbReference type="Proteomes" id="UP000249723">
    <property type="component" value="Unassembled WGS sequence"/>
</dbReference>
<dbReference type="EMBL" id="FMWP01000096">
    <property type="protein sequence ID" value="SCZ99038.1"/>
    <property type="molecule type" value="Genomic_DNA"/>
</dbReference>
<dbReference type="AlphaFoldDB" id="A0A2X0L2H6"/>
<evidence type="ECO:0000313" key="2">
    <source>
        <dbReference type="Proteomes" id="UP000249723"/>
    </source>
</evidence>
<name>A0A2X0L2H6_9BASI</name>
<organism evidence="1 2">
    <name type="scientific">Microbotryum saponariae</name>
    <dbReference type="NCBI Taxonomy" id="289078"/>
    <lineage>
        <taxon>Eukaryota</taxon>
        <taxon>Fungi</taxon>
        <taxon>Dikarya</taxon>
        <taxon>Basidiomycota</taxon>
        <taxon>Pucciniomycotina</taxon>
        <taxon>Microbotryomycetes</taxon>
        <taxon>Microbotryales</taxon>
        <taxon>Microbotryaceae</taxon>
        <taxon>Microbotryum</taxon>
    </lineage>
</organism>